<keyword evidence="2" id="KW-1185">Reference proteome</keyword>
<dbReference type="EMBL" id="CAJVPW010020574">
    <property type="protein sequence ID" value="CAG8689737.1"/>
    <property type="molecule type" value="Genomic_DNA"/>
</dbReference>
<evidence type="ECO:0000313" key="1">
    <source>
        <dbReference type="EMBL" id="CAG8689737.1"/>
    </source>
</evidence>
<proteinExistence type="predicted"/>
<protein>
    <submittedName>
        <fullName evidence="1">7127_t:CDS:1</fullName>
    </submittedName>
</protein>
<gene>
    <name evidence="1" type="ORF">SPELUC_LOCUS10684</name>
</gene>
<comment type="caution">
    <text evidence="1">The sequence shown here is derived from an EMBL/GenBank/DDBJ whole genome shotgun (WGS) entry which is preliminary data.</text>
</comment>
<sequence length="123" mass="14167">MDEPEVFLHPSLISELASVIKKTEEKNITTIFTTHSPSLLSHFVNELLSNGANLTILQKDESGKIKKPLYFDKIIVEINKEAHEHTLKIFFSKSVLFVEGMTEYVLFTSEFMRREIPAVREIE</sequence>
<organism evidence="1 2">
    <name type="scientific">Cetraspora pellucida</name>
    <dbReference type="NCBI Taxonomy" id="1433469"/>
    <lineage>
        <taxon>Eukaryota</taxon>
        <taxon>Fungi</taxon>
        <taxon>Fungi incertae sedis</taxon>
        <taxon>Mucoromycota</taxon>
        <taxon>Glomeromycotina</taxon>
        <taxon>Glomeromycetes</taxon>
        <taxon>Diversisporales</taxon>
        <taxon>Gigasporaceae</taxon>
        <taxon>Cetraspora</taxon>
    </lineage>
</organism>
<accession>A0ACA9P718</accession>
<evidence type="ECO:0000313" key="2">
    <source>
        <dbReference type="Proteomes" id="UP000789366"/>
    </source>
</evidence>
<dbReference type="Proteomes" id="UP000789366">
    <property type="component" value="Unassembled WGS sequence"/>
</dbReference>
<reference evidence="1" key="1">
    <citation type="submission" date="2021-06" db="EMBL/GenBank/DDBJ databases">
        <authorList>
            <person name="Kallberg Y."/>
            <person name="Tangrot J."/>
            <person name="Rosling A."/>
        </authorList>
    </citation>
    <scope>NUCLEOTIDE SEQUENCE</scope>
    <source>
        <strain evidence="1">28 12/20/2015</strain>
    </source>
</reference>
<name>A0ACA9P718_9GLOM</name>
<feature type="non-terminal residue" evidence="1">
    <location>
        <position position="123"/>
    </location>
</feature>